<reference evidence="2 3" key="1">
    <citation type="journal article" date="2019" name="Microbiol. Resour. Announc.">
        <title>High-quality draft genome sequence of Fusarium oxysporum f. sp. cubense strain 160527, a causal agent of Panama disease.</title>
        <authorList>
            <person name="Asai S."/>
            <person name="Ayukawa Y."/>
            <person name="Gan P."/>
            <person name="Masuda S."/>
            <person name="Komatsu K."/>
            <person name="Shirasu K."/>
            <person name="Arie T."/>
        </authorList>
    </citation>
    <scope>NUCLEOTIDE SEQUENCE [LARGE SCALE GENOMIC DNA]</scope>
    <source>
        <strain evidence="2 3">160527</strain>
    </source>
</reference>
<gene>
    <name evidence="2" type="ORF">Focb16_v011835</name>
</gene>
<protein>
    <submittedName>
        <fullName evidence="2">Putative oxidoreductase</fullName>
    </submittedName>
</protein>
<dbReference type="Proteomes" id="UP000320707">
    <property type="component" value="Unassembled WGS sequence"/>
</dbReference>
<dbReference type="EMBL" id="SRMI01000004">
    <property type="protein sequence ID" value="TVY71709.1"/>
    <property type="molecule type" value="Genomic_DNA"/>
</dbReference>
<dbReference type="SUPFAM" id="SSF51971">
    <property type="entry name" value="Nucleotide-binding domain"/>
    <property type="match status" value="1"/>
</dbReference>
<dbReference type="Gene3D" id="3.30.9.10">
    <property type="entry name" value="D-Amino Acid Oxidase, subunit A, domain 2"/>
    <property type="match status" value="1"/>
</dbReference>
<organism evidence="2 3">
    <name type="scientific">Fusarium oxysporum f. sp. cubense</name>
    <dbReference type="NCBI Taxonomy" id="61366"/>
    <lineage>
        <taxon>Eukaryota</taxon>
        <taxon>Fungi</taxon>
        <taxon>Dikarya</taxon>
        <taxon>Ascomycota</taxon>
        <taxon>Pezizomycotina</taxon>
        <taxon>Sordariomycetes</taxon>
        <taxon>Hypocreomycetidae</taxon>
        <taxon>Hypocreales</taxon>
        <taxon>Nectriaceae</taxon>
        <taxon>Fusarium</taxon>
        <taxon>Fusarium oxysporum species complex</taxon>
    </lineage>
</organism>
<evidence type="ECO:0000259" key="1">
    <source>
        <dbReference type="Pfam" id="PF01266"/>
    </source>
</evidence>
<dbReference type="Gene3D" id="3.50.50.60">
    <property type="entry name" value="FAD/NAD(P)-binding domain"/>
    <property type="match status" value="1"/>
</dbReference>
<dbReference type="InterPro" id="IPR036188">
    <property type="entry name" value="FAD/NAD-bd_sf"/>
</dbReference>
<proteinExistence type="predicted"/>
<dbReference type="GO" id="GO:0042147">
    <property type="term" value="P:retrograde transport, endosome to Golgi"/>
    <property type="evidence" value="ECO:0007669"/>
    <property type="project" value="TreeGrafter"/>
</dbReference>
<evidence type="ECO:0000313" key="2">
    <source>
        <dbReference type="EMBL" id="TVY71709.1"/>
    </source>
</evidence>
<sequence length="545" mass="60229">MASTVIVGGGIIGIATAYYLSEHQPGSSIHLVDSSATLFASASGFAGGFLARDWFHEDLASLGPLSFDEHEKLAKQFDGREKWLYAKSVTVNYELPRRRPKGSTGQDWLREGGSRADVIEERGEVKDRNSPPWLRRIKGDALSLVDNGEGTAVLDPLKLCQFLLERCRAAGVRIHNPAVVLNVGADCHDELSYVRIGYTDCSSETHIPATRILVCTGAWTPSVLESMFPGSSINIPVVPLAGHSLVVRNPTDIGETYHSVYTSMDDFSPEIYARPNGHIWLGGVNAYLRLPPLATSAKPMDAPLEKLKNLAKQIIRTDGDELEVLRTGLCFRPVSERGTPYITRIEDVDLRQGYRTRKGSDGGVYVATGHGPWGISLSLGTAKVMAEMMQGRELSADISKGRMPPPFVGTKSTGTMSSQVIRNKLWHVLLETKIGGVQLSPSDGLDGQRLVEVSILRRYLRPLLLVKSDRQFEASISQRSRYLCKRDEVSPGKIHLYLKFHLVREFNQLPHLEVHMEFHGGGATMSILHHLPTVERTFFEVSGFF</sequence>
<dbReference type="AlphaFoldDB" id="A0A559LD77"/>
<dbReference type="InterPro" id="IPR006076">
    <property type="entry name" value="FAD-dep_OxRdtase"/>
</dbReference>
<dbReference type="GO" id="GO:0005770">
    <property type="term" value="C:late endosome"/>
    <property type="evidence" value="ECO:0007669"/>
    <property type="project" value="TreeGrafter"/>
</dbReference>
<name>A0A559LD77_FUSOC</name>
<feature type="domain" description="FAD dependent oxidoreductase" evidence="1">
    <location>
        <begin position="5"/>
        <end position="388"/>
    </location>
</feature>
<dbReference type="PANTHER" id="PTHR13847:SF185">
    <property type="entry name" value="FAD DEPENDENT OXIDOREDUCTASE SUPERFAMILY (AFU_ORTHOLOGUE AFUA_3G02360)"/>
    <property type="match status" value="1"/>
</dbReference>
<dbReference type="GO" id="GO:0005829">
    <property type="term" value="C:cytosol"/>
    <property type="evidence" value="ECO:0007669"/>
    <property type="project" value="GOC"/>
</dbReference>
<accession>A0A559LD77</accession>
<comment type="caution">
    <text evidence="2">The sequence shown here is derived from an EMBL/GenBank/DDBJ whole genome shotgun (WGS) entry which is preliminary data.</text>
</comment>
<dbReference type="PANTHER" id="PTHR13847">
    <property type="entry name" value="SARCOSINE DEHYDROGENASE-RELATED"/>
    <property type="match status" value="1"/>
</dbReference>
<dbReference type="Pfam" id="PF01266">
    <property type="entry name" value="DAO"/>
    <property type="match status" value="1"/>
</dbReference>
<evidence type="ECO:0000313" key="3">
    <source>
        <dbReference type="Proteomes" id="UP000320707"/>
    </source>
</evidence>